<dbReference type="EMBL" id="BMKL01000001">
    <property type="protein sequence ID" value="GGD87009.1"/>
    <property type="molecule type" value="Genomic_DNA"/>
</dbReference>
<sequence>MDASKYSRSVTMLCPTCGNTDFEREGDNSTLRCVGCDRVFEQEELVRANGEVIEAELDEMKTGVLRDAKKELRDTLKKAFKGSKHIKFK</sequence>
<evidence type="ECO:0000313" key="2">
    <source>
        <dbReference type="Proteomes" id="UP000619041"/>
    </source>
</evidence>
<reference evidence="2" key="1">
    <citation type="journal article" date="2019" name="Int. J. Syst. Evol. Microbiol.">
        <title>The Global Catalogue of Microorganisms (GCM) 10K type strain sequencing project: providing services to taxonomists for standard genome sequencing and annotation.</title>
        <authorList>
            <consortium name="The Broad Institute Genomics Platform"/>
            <consortium name="The Broad Institute Genome Sequencing Center for Infectious Disease"/>
            <person name="Wu L."/>
            <person name="Ma J."/>
        </authorList>
    </citation>
    <scope>NUCLEOTIDE SEQUENCE [LARGE SCALE GENOMIC DNA]</scope>
    <source>
        <strain evidence="2">CGMCC 1.15959</strain>
    </source>
</reference>
<comment type="caution">
    <text evidence="1">The sequence shown here is derived from an EMBL/GenBank/DDBJ whole genome shotgun (WGS) entry which is preliminary data.</text>
</comment>
<organism evidence="1 2">
    <name type="scientific">Tsuneonella deserti</name>
    <dbReference type="NCBI Taxonomy" id="2035528"/>
    <lineage>
        <taxon>Bacteria</taxon>
        <taxon>Pseudomonadati</taxon>
        <taxon>Pseudomonadota</taxon>
        <taxon>Alphaproteobacteria</taxon>
        <taxon>Sphingomonadales</taxon>
        <taxon>Erythrobacteraceae</taxon>
        <taxon>Tsuneonella</taxon>
    </lineage>
</organism>
<name>A0ABQ1S0R9_9SPHN</name>
<dbReference type="RefSeq" id="WP_188643528.1">
    <property type="nucleotide sequence ID" value="NZ_BMKL01000001.1"/>
</dbReference>
<dbReference type="Proteomes" id="UP000619041">
    <property type="component" value="Unassembled WGS sequence"/>
</dbReference>
<dbReference type="SUPFAM" id="SSF57783">
    <property type="entry name" value="Zinc beta-ribbon"/>
    <property type="match status" value="1"/>
</dbReference>
<evidence type="ECO:0008006" key="3">
    <source>
        <dbReference type="Google" id="ProtNLM"/>
    </source>
</evidence>
<evidence type="ECO:0000313" key="1">
    <source>
        <dbReference type="EMBL" id="GGD87009.1"/>
    </source>
</evidence>
<gene>
    <name evidence="1" type="ORF">GCM10011515_03120</name>
</gene>
<keyword evidence="2" id="KW-1185">Reference proteome</keyword>
<protein>
    <recommendedName>
        <fullName evidence="3">TFIIB-type zinc ribbon-containing protein</fullName>
    </recommendedName>
</protein>
<accession>A0ABQ1S0R9</accession>
<proteinExistence type="predicted"/>